<dbReference type="Pfam" id="PF01229">
    <property type="entry name" value="Glyco_hydro_39"/>
    <property type="match status" value="1"/>
</dbReference>
<dbReference type="SUPFAM" id="SSF49265">
    <property type="entry name" value="Fibronectin type III"/>
    <property type="match status" value="1"/>
</dbReference>
<keyword evidence="3" id="KW-0326">Glycosidase</keyword>
<dbReference type="InterPro" id="IPR013783">
    <property type="entry name" value="Ig-like_fold"/>
</dbReference>
<dbReference type="InterPro" id="IPR017853">
    <property type="entry name" value="GH"/>
</dbReference>
<dbReference type="SMART" id="SM00060">
    <property type="entry name" value="FN3"/>
    <property type="match status" value="1"/>
</dbReference>
<reference evidence="7" key="1">
    <citation type="submission" date="2021-01" db="EMBL/GenBank/DDBJ databases">
        <title>Whole genome shotgun sequence of Rugosimonospora africana NBRC 104875.</title>
        <authorList>
            <person name="Komaki H."/>
            <person name="Tamura T."/>
        </authorList>
    </citation>
    <scope>NUCLEOTIDE SEQUENCE</scope>
    <source>
        <strain evidence="7">NBRC 104875</strain>
    </source>
</reference>
<evidence type="ECO:0000256" key="4">
    <source>
        <dbReference type="ARBA" id="ARBA00023326"/>
    </source>
</evidence>
<evidence type="ECO:0000256" key="1">
    <source>
        <dbReference type="ARBA" id="ARBA00008875"/>
    </source>
</evidence>
<dbReference type="InterPro" id="IPR003961">
    <property type="entry name" value="FN3_dom"/>
</dbReference>
<comment type="similarity">
    <text evidence="1">Belongs to the glycosyl hydrolase 39 family.</text>
</comment>
<dbReference type="PRINTS" id="PR00745">
    <property type="entry name" value="GLHYDRLASE39"/>
</dbReference>
<dbReference type="EMBL" id="BONZ01000075">
    <property type="protein sequence ID" value="GIH18927.1"/>
    <property type="molecule type" value="Genomic_DNA"/>
</dbReference>
<evidence type="ECO:0000256" key="2">
    <source>
        <dbReference type="ARBA" id="ARBA00022801"/>
    </source>
</evidence>
<dbReference type="InterPro" id="IPR051923">
    <property type="entry name" value="Glycosyl_Hydrolase_39"/>
</dbReference>
<name>A0A8J3VTZ2_9ACTN</name>
<dbReference type="AlphaFoldDB" id="A0A8J3VTZ2"/>
<keyword evidence="2" id="KW-0378">Hydrolase</keyword>
<keyword evidence="4" id="KW-0119">Carbohydrate metabolism</keyword>
<dbReference type="Proteomes" id="UP000642748">
    <property type="component" value="Unassembled WGS sequence"/>
</dbReference>
<proteinExistence type="inferred from homology"/>
<dbReference type="InterPro" id="IPR000514">
    <property type="entry name" value="Glyco_hydro_39"/>
</dbReference>
<organism evidence="7 8">
    <name type="scientific">Rugosimonospora africana</name>
    <dbReference type="NCBI Taxonomy" id="556532"/>
    <lineage>
        <taxon>Bacteria</taxon>
        <taxon>Bacillati</taxon>
        <taxon>Actinomycetota</taxon>
        <taxon>Actinomycetes</taxon>
        <taxon>Micromonosporales</taxon>
        <taxon>Micromonosporaceae</taxon>
        <taxon>Rugosimonospora</taxon>
    </lineage>
</organism>
<protein>
    <recommendedName>
        <fullName evidence="6">Fibronectin type-III domain-containing protein</fullName>
    </recommendedName>
</protein>
<feature type="active site" description="Proton donor" evidence="5">
    <location>
        <position position="299"/>
    </location>
</feature>
<dbReference type="GO" id="GO:0000272">
    <property type="term" value="P:polysaccharide catabolic process"/>
    <property type="evidence" value="ECO:0007669"/>
    <property type="project" value="UniProtKB-KW"/>
</dbReference>
<keyword evidence="4" id="KW-0624">Polysaccharide degradation</keyword>
<evidence type="ECO:0000313" key="8">
    <source>
        <dbReference type="Proteomes" id="UP000642748"/>
    </source>
</evidence>
<dbReference type="InterPro" id="IPR049165">
    <property type="entry name" value="GH39_as"/>
</dbReference>
<evidence type="ECO:0000256" key="3">
    <source>
        <dbReference type="ARBA" id="ARBA00023295"/>
    </source>
</evidence>
<evidence type="ECO:0000259" key="6">
    <source>
        <dbReference type="PROSITE" id="PS50853"/>
    </source>
</evidence>
<evidence type="ECO:0000256" key="5">
    <source>
        <dbReference type="PIRSR" id="PIRSR600514-1"/>
    </source>
</evidence>
<dbReference type="PANTHER" id="PTHR12631:SF10">
    <property type="entry name" value="BETA-XYLOSIDASE-LIKE PROTEIN-RELATED"/>
    <property type="match status" value="1"/>
</dbReference>
<dbReference type="SUPFAM" id="SSF51445">
    <property type="entry name" value="(Trans)glycosidases"/>
    <property type="match status" value="1"/>
</dbReference>
<accession>A0A8J3VTZ2</accession>
<dbReference type="PANTHER" id="PTHR12631">
    <property type="entry name" value="ALPHA-L-IDURONIDASE"/>
    <property type="match status" value="1"/>
</dbReference>
<dbReference type="GO" id="GO:0004553">
    <property type="term" value="F:hydrolase activity, hydrolyzing O-glycosyl compounds"/>
    <property type="evidence" value="ECO:0007669"/>
    <property type="project" value="InterPro"/>
</dbReference>
<dbReference type="CDD" id="cd00063">
    <property type="entry name" value="FN3"/>
    <property type="match status" value="1"/>
</dbReference>
<dbReference type="InterPro" id="IPR036116">
    <property type="entry name" value="FN3_sf"/>
</dbReference>
<dbReference type="Gene3D" id="2.60.40.1500">
    <property type="entry name" value="Glycosyl hydrolase domain, family 39"/>
    <property type="match status" value="1"/>
</dbReference>
<dbReference type="RefSeq" id="WP_203922423.1">
    <property type="nucleotide sequence ID" value="NZ_BONZ01000075.1"/>
</dbReference>
<sequence>MTSTDARTDFETRIYQRLTDTAGADEGTRLPAPTDLRAEAATGHVRLSWKPVAGAAGYVIERAEAGYVPVIVDHGGADVPAVAQLAFADTGVRDGTTYTYRVGAVLGADYPVWTWSEPISVDTSQGHGSARTPVVAVKVDAAHVVGNLRRVWEMIGSERLSQLLLDGDQKWIADEFASALRRVHDDLGVQRVRAHAILHDDNDVVRRGRDGSVTYCFDRVDAIYDQLLDIGIRPVVELSFMPAALARDAQQTVFTYRGIISPPADWSEWRALITAFAEHLIGRYGIDEVAQWSFEVWNEPNLVVFWTGTVEEYLRLYEESARALKAVDPRLAVGGPSTAAAEWIERLAAHAEHADVPLDFVTSHTYGNLPLDVRPALHRHGFDETPVWWTEWGVGSTHFGPIHDTAFGAPFVLAGYAVAQHHLDALAYWVASDHFEELGRPDRLFHNGFGLLTVGNLAKPRYWAAHLAAHQGDHVLAHSVDGDGAAVLVQCSATRHDDGTIDVLTWNGTINATLMSGDARLDRNVRLEVGGVDPAITYDVTISRIDVNHSNIAAACPADTVWPDEQLWSRLRAADALATEPIVPTEGASTVTGLRFDYSLPMPGVARIRLRPVRSTSGTPQQRSSDQPD</sequence>
<evidence type="ECO:0000313" key="7">
    <source>
        <dbReference type="EMBL" id="GIH18927.1"/>
    </source>
</evidence>
<dbReference type="Gene3D" id="2.60.40.10">
    <property type="entry name" value="Immunoglobulins"/>
    <property type="match status" value="1"/>
</dbReference>
<feature type="domain" description="Fibronectin type-III" evidence="6">
    <location>
        <begin position="32"/>
        <end position="126"/>
    </location>
</feature>
<dbReference type="InterPro" id="IPR049166">
    <property type="entry name" value="GH39_cat"/>
</dbReference>
<dbReference type="PROSITE" id="PS50853">
    <property type="entry name" value="FN3"/>
    <property type="match status" value="1"/>
</dbReference>
<gene>
    <name evidence="7" type="ORF">Raf01_70990</name>
</gene>
<dbReference type="PROSITE" id="PS01027">
    <property type="entry name" value="GLYCOSYL_HYDROL_F39"/>
    <property type="match status" value="1"/>
</dbReference>
<keyword evidence="8" id="KW-1185">Reference proteome</keyword>
<dbReference type="Gene3D" id="3.20.20.80">
    <property type="entry name" value="Glycosidases"/>
    <property type="match status" value="1"/>
</dbReference>
<comment type="caution">
    <text evidence="7">The sequence shown here is derived from an EMBL/GenBank/DDBJ whole genome shotgun (WGS) entry which is preliminary data.</text>
</comment>